<feature type="transmembrane region" description="Helical" evidence="2">
    <location>
        <begin position="265"/>
        <end position="289"/>
    </location>
</feature>
<evidence type="ECO:0000256" key="1">
    <source>
        <dbReference type="SAM" id="MobiDB-lite"/>
    </source>
</evidence>
<organism evidence="3 4">
    <name type="scientific">Nonomuraea wenchangensis</name>
    <dbReference type="NCBI Taxonomy" id="568860"/>
    <lineage>
        <taxon>Bacteria</taxon>
        <taxon>Bacillati</taxon>
        <taxon>Actinomycetota</taxon>
        <taxon>Actinomycetes</taxon>
        <taxon>Streptosporangiales</taxon>
        <taxon>Streptosporangiaceae</taxon>
        <taxon>Nonomuraea</taxon>
    </lineage>
</organism>
<feature type="compositionally biased region" description="Basic and acidic residues" evidence="1">
    <location>
        <begin position="1"/>
        <end position="10"/>
    </location>
</feature>
<sequence length="512" mass="57488">MTDLADEKDTTGPGPSEMHVNNHAHVENQQNIENFYAGDRKPEEYLDAARRALAEHQWGQGCQHYADYFRREPASSRSKMAEVRTEYAFAKLQGRRPRAHLDRIQNEIYALLSKACELDPDSAAAAVLMAIFNEDLDHAFLREGSFSDEAQRASAGLSLEWARRIVTAISVRESPTWQALDERVTPGGTVPIPVLSLSDDERVEREHRMRTLFTPAPAAPVREPRLNPLYGFFPLAGGGVTLWVAITLLSSYGGPLWSLLSPVPYIGMVGVFLASLGGYLTVKASFFNWRRNRLFRRAMEDYREESRTYEENLPSEDQISRWLKHDVNVIVDRALTRLGIVMEELHNTGRITDPLVIVGPANPPKTKLVRHHKVGDGYIASRYTVFVVCMADQKLGAYRTVLNSITGAREPEEQTSEYRYRDIVSVNVNTVRLDLPPGAKKTEDAEPTYAFVDAQQKDTVAERFTLIVPGDRFTVTTKVSTDDHKSSRVDFSRADRALAAIRRRIAASTGPA</sequence>
<keyword evidence="2" id="KW-0812">Transmembrane</keyword>
<dbReference type="Proteomes" id="UP000199361">
    <property type="component" value="Unassembled WGS sequence"/>
</dbReference>
<evidence type="ECO:0000313" key="4">
    <source>
        <dbReference type="Proteomes" id="UP000199361"/>
    </source>
</evidence>
<feature type="transmembrane region" description="Helical" evidence="2">
    <location>
        <begin position="232"/>
        <end position="253"/>
    </location>
</feature>
<protein>
    <submittedName>
        <fullName evidence="3">Uncharacterized protein</fullName>
    </submittedName>
</protein>
<gene>
    <name evidence="3" type="ORF">SAMN05421811_117220</name>
</gene>
<feature type="region of interest" description="Disordered" evidence="1">
    <location>
        <begin position="1"/>
        <end position="22"/>
    </location>
</feature>
<keyword evidence="2" id="KW-0472">Membrane</keyword>
<evidence type="ECO:0000313" key="3">
    <source>
        <dbReference type="EMBL" id="SEU40092.1"/>
    </source>
</evidence>
<dbReference type="EMBL" id="FOHX01000017">
    <property type="protein sequence ID" value="SEU40092.1"/>
    <property type="molecule type" value="Genomic_DNA"/>
</dbReference>
<dbReference type="STRING" id="568860.SAMN05421811_117220"/>
<dbReference type="RefSeq" id="WP_143082540.1">
    <property type="nucleotide sequence ID" value="NZ_FOHX01000017.1"/>
</dbReference>
<reference evidence="3 4" key="1">
    <citation type="submission" date="2016-10" db="EMBL/GenBank/DDBJ databases">
        <authorList>
            <person name="de Groot N.N."/>
        </authorList>
    </citation>
    <scope>NUCLEOTIDE SEQUENCE [LARGE SCALE GENOMIC DNA]</scope>
    <source>
        <strain evidence="3 4">CGMCC 4.5598</strain>
    </source>
</reference>
<proteinExistence type="predicted"/>
<keyword evidence="4" id="KW-1185">Reference proteome</keyword>
<dbReference type="OrthoDB" id="3495750at2"/>
<accession>A0A1I0LIH8</accession>
<name>A0A1I0LIH8_9ACTN</name>
<keyword evidence="2" id="KW-1133">Transmembrane helix</keyword>
<evidence type="ECO:0000256" key="2">
    <source>
        <dbReference type="SAM" id="Phobius"/>
    </source>
</evidence>
<dbReference type="AlphaFoldDB" id="A0A1I0LIH8"/>